<dbReference type="PANTHER" id="PTHR43286">
    <property type="entry name" value="ENDONUCLEASE III-LIKE PROTEIN 1"/>
    <property type="match status" value="1"/>
</dbReference>
<keyword evidence="10 12" id="KW-0326">Glycosidase</keyword>
<dbReference type="InterPro" id="IPR023170">
    <property type="entry name" value="HhH_base_excis_C"/>
</dbReference>
<dbReference type="Pfam" id="PF00633">
    <property type="entry name" value="HHH"/>
    <property type="match status" value="1"/>
</dbReference>
<evidence type="ECO:0000256" key="8">
    <source>
        <dbReference type="ARBA" id="ARBA00023204"/>
    </source>
</evidence>
<evidence type="ECO:0000256" key="10">
    <source>
        <dbReference type="ARBA" id="ARBA00023295"/>
    </source>
</evidence>
<keyword evidence="16" id="KW-1185">Reference proteome</keyword>
<dbReference type="GO" id="GO:0140078">
    <property type="term" value="F:class I DNA-(apurinic or apyrimidinic site) endonuclease activity"/>
    <property type="evidence" value="ECO:0007669"/>
    <property type="project" value="UniProtKB-EC"/>
</dbReference>
<dbReference type="GO" id="GO:0005634">
    <property type="term" value="C:nucleus"/>
    <property type="evidence" value="ECO:0007669"/>
    <property type="project" value="UniProtKB-SubCell"/>
</dbReference>
<organism evidence="15 17">
    <name type="scientific">Dracunculus medinensis</name>
    <name type="common">Guinea worm</name>
    <dbReference type="NCBI Taxonomy" id="318479"/>
    <lineage>
        <taxon>Eukaryota</taxon>
        <taxon>Metazoa</taxon>
        <taxon>Ecdysozoa</taxon>
        <taxon>Nematoda</taxon>
        <taxon>Chromadorea</taxon>
        <taxon>Rhabditida</taxon>
        <taxon>Spirurina</taxon>
        <taxon>Dracunculoidea</taxon>
        <taxon>Dracunculidae</taxon>
        <taxon>Dracunculus</taxon>
    </lineage>
</organism>
<keyword evidence="2" id="KW-0004">4Fe-4S</keyword>
<feature type="domain" description="HhH-GPD" evidence="13">
    <location>
        <begin position="78"/>
        <end position="226"/>
    </location>
</feature>
<comment type="catalytic activity">
    <reaction evidence="11 12">
        <text>2'-deoxyribonucleotide-(2'-deoxyribose 5'-phosphate)-2'-deoxyribonucleotide-DNA = a 3'-end 2'-deoxyribonucleotide-(2,3-dehydro-2,3-deoxyribose 5'-phosphate)-DNA + a 5'-end 5'-phospho-2'-deoxyribonucleoside-DNA + H(+)</text>
        <dbReference type="Rhea" id="RHEA:66592"/>
        <dbReference type="Rhea" id="RHEA-COMP:13180"/>
        <dbReference type="Rhea" id="RHEA-COMP:16897"/>
        <dbReference type="Rhea" id="RHEA-COMP:17067"/>
        <dbReference type="ChEBI" id="CHEBI:15378"/>
        <dbReference type="ChEBI" id="CHEBI:136412"/>
        <dbReference type="ChEBI" id="CHEBI:157695"/>
        <dbReference type="ChEBI" id="CHEBI:167181"/>
        <dbReference type="EC" id="4.2.99.18"/>
    </reaction>
</comment>
<evidence type="ECO:0000256" key="5">
    <source>
        <dbReference type="ARBA" id="ARBA00022801"/>
    </source>
</evidence>
<dbReference type="CDD" id="cd00056">
    <property type="entry name" value="ENDO3c"/>
    <property type="match status" value="1"/>
</dbReference>
<dbReference type="Gene3D" id="1.10.1670.10">
    <property type="entry name" value="Helix-hairpin-Helix base-excision DNA repair enzymes (C-terminal)"/>
    <property type="match status" value="1"/>
</dbReference>
<keyword evidence="8 12" id="KW-0234">DNA repair</keyword>
<evidence type="ECO:0000256" key="7">
    <source>
        <dbReference type="ARBA" id="ARBA00023014"/>
    </source>
</evidence>
<dbReference type="GO" id="GO:0051539">
    <property type="term" value="F:4 iron, 4 sulfur cluster binding"/>
    <property type="evidence" value="ECO:0007669"/>
    <property type="project" value="UniProtKB-KW"/>
</dbReference>
<dbReference type="InterPro" id="IPR011257">
    <property type="entry name" value="DNA_glycosylase"/>
</dbReference>
<keyword evidence="5 12" id="KW-0378">Hydrolase</keyword>
<name>A0A0N4U242_DRAME</name>
<reference evidence="17" key="1">
    <citation type="submission" date="2017-02" db="UniProtKB">
        <authorList>
            <consortium name="WormBaseParasite"/>
        </authorList>
    </citation>
    <scope>IDENTIFICATION</scope>
</reference>
<dbReference type="InterPro" id="IPR030841">
    <property type="entry name" value="NTH1"/>
</dbReference>
<dbReference type="Pfam" id="PF00730">
    <property type="entry name" value="HhH-GPD"/>
    <property type="match status" value="1"/>
</dbReference>
<accession>A0A0N4U242</accession>
<dbReference type="EC" id="3.2.2.-" evidence="12"/>
<dbReference type="STRING" id="318479.A0A0N4U242"/>
<dbReference type="OrthoDB" id="2099276at2759"/>
<dbReference type="Gene3D" id="1.10.340.30">
    <property type="entry name" value="Hypothetical protein, domain 2"/>
    <property type="match status" value="1"/>
</dbReference>
<dbReference type="InterPro" id="IPR004036">
    <property type="entry name" value="Endonuclease-III-like_CS2"/>
</dbReference>
<evidence type="ECO:0000256" key="11">
    <source>
        <dbReference type="ARBA" id="ARBA00044632"/>
    </source>
</evidence>
<evidence type="ECO:0000256" key="3">
    <source>
        <dbReference type="ARBA" id="ARBA00022723"/>
    </source>
</evidence>
<evidence type="ECO:0000313" key="14">
    <source>
        <dbReference type="EMBL" id="VDN55104.1"/>
    </source>
</evidence>
<dbReference type="GO" id="GO:0006289">
    <property type="term" value="P:nucleotide-excision repair"/>
    <property type="evidence" value="ECO:0007669"/>
    <property type="project" value="TreeGrafter"/>
</dbReference>
<dbReference type="AlphaFoldDB" id="A0A0N4U242"/>
<evidence type="ECO:0000256" key="9">
    <source>
        <dbReference type="ARBA" id="ARBA00023239"/>
    </source>
</evidence>
<dbReference type="GO" id="GO:0005739">
    <property type="term" value="C:mitochondrion"/>
    <property type="evidence" value="ECO:0007669"/>
    <property type="project" value="UniProtKB-SubCell"/>
</dbReference>
<gene>
    <name evidence="12" type="primary">NTH1</name>
    <name evidence="14" type="ORF">DME_LOCUS5077</name>
</gene>
<dbReference type="SUPFAM" id="SSF48150">
    <property type="entry name" value="DNA-glycosylase"/>
    <property type="match status" value="1"/>
</dbReference>
<keyword evidence="12" id="KW-0539">Nucleus</keyword>
<keyword evidence="6" id="KW-0408">Iron</keyword>
<proteinExistence type="inferred from homology"/>
<dbReference type="PANTHER" id="PTHR43286:SF1">
    <property type="entry name" value="ENDONUCLEASE III-LIKE PROTEIN 1"/>
    <property type="match status" value="1"/>
</dbReference>
<dbReference type="InterPro" id="IPR003265">
    <property type="entry name" value="HhH-GPD_domain"/>
</dbReference>
<keyword evidence="4 12" id="KW-0227">DNA damage</keyword>
<dbReference type="Proteomes" id="UP000038040">
    <property type="component" value="Unplaced"/>
</dbReference>
<keyword evidence="9 12" id="KW-0456">Lyase</keyword>
<evidence type="ECO:0000256" key="12">
    <source>
        <dbReference type="HAMAP-Rule" id="MF_03183"/>
    </source>
</evidence>
<comment type="subcellular location">
    <subcellularLocation>
        <location evidence="12">Nucleus</location>
    </subcellularLocation>
    <subcellularLocation>
        <location evidence="12">Mitochondrion</location>
    </subcellularLocation>
</comment>
<keyword evidence="12" id="KW-0496">Mitochondrion</keyword>
<comment type="function">
    <text evidence="12">Bifunctional DNA N-glycosylase with associated apurinic/apyrimidinic (AP) lyase function that catalyzes the first step in base excision repair (BER), the primary repair pathway for the repair of oxidative DNA damage. The DNA N-glycosylase activity releases the damaged DNA base from DNA by cleaving the N-glycosidic bond, leaving an AP site. The AP lyase activity cleaves the phosphodiester bond 3' to the AP site by a beta-elimination. Primarily recognizes and repairs oxidative base damage of pyrimidines.</text>
</comment>
<evidence type="ECO:0000256" key="1">
    <source>
        <dbReference type="ARBA" id="ARBA00008343"/>
    </source>
</evidence>
<dbReference type="EC" id="4.2.99.18" evidence="12"/>
<dbReference type="FunFam" id="1.10.340.30:FF:000005">
    <property type="entry name" value="Endonuclease III-like protein 1"/>
    <property type="match status" value="1"/>
</dbReference>
<comment type="similarity">
    <text evidence="1 12">Belongs to the Nth/MutY family.</text>
</comment>
<protein>
    <recommendedName>
        <fullName evidence="12">Endonuclease III homolog</fullName>
        <ecNumber evidence="12">3.2.2.-</ecNumber>
        <ecNumber evidence="12">4.2.99.18</ecNumber>
    </recommendedName>
    <alternativeName>
        <fullName evidence="12">Bifunctional DNA N-glycosylase/DNA-(apurinic or apyrimidinic site) lyase</fullName>
        <shortName evidence="12">DNA glycosylase/AP lyase</shortName>
    </alternativeName>
</protein>
<dbReference type="GO" id="GO:0000703">
    <property type="term" value="F:oxidized pyrimidine nucleobase lesion DNA N-glycosylase activity"/>
    <property type="evidence" value="ECO:0007669"/>
    <property type="project" value="UniProtKB-UniRule"/>
</dbReference>
<dbReference type="PROSITE" id="PS01155">
    <property type="entry name" value="ENDONUCLEASE_III_2"/>
    <property type="match status" value="1"/>
</dbReference>
<evidence type="ECO:0000313" key="17">
    <source>
        <dbReference type="WBParaSite" id="DME_0000071701-mRNA-1"/>
    </source>
</evidence>
<dbReference type="InterPro" id="IPR000445">
    <property type="entry name" value="HhH_motif"/>
</dbReference>
<keyword evidence="3" id="KW-0479">Metal-binding</keyword>
<evidence type="ECO:0000259" key="13">
    <source>
        <dbReference type="SMART" id="SM00478"/>
    </source>
</evidence>
<reference evidence="14 16" key="2">
    <citation type="submission" date="2018-11" db="EMBL/GenBank/DDBJ databases">
        <authorList>
            <consortium name="Pathogen Informatics"/>
        </authorList>
    </citation>
    <scope>NUCLEOTIDE SEQUENCE [LARGE SCALE GENOMIC DNA]</scope>
</reference>
<dbReference type="EMBL" id="UYYG01001151">
    <property type="protein sequence ID" value="VDN55104.1"/>
    <property type="molecule type" value="Genomic_DNA"/>
</dbReference>
<dbReference type="GO" id="GO:0006285">
    <property type="term" value="P:base-excision repair, AP site formation"/>
    <property type="evidence" value="ECO:0007669"/>
    <property type="project" value="UniProtKB-UniRule"/>
</dbReference>
<comment type="caution">
    <text evidence="12">Lacks conserved residue(s) required for the propagation of feature annotation.</text>
</comment>
<dbReference type="WBParaSite" id="DME_0000071701-mRNA-1">
    <property type="protein sequence ID" value="DME_0000071701-mRNA-1"/>
    <property type="gene ID" value="DME_0000071701"/>
</dbReference>
<evidence type="ECO:0000313" key="16">
    <source>
        <dbReference type="Proteomes" id="UP000274756"/>
    </source>
</evidence>
<dbReference type="GO" id="GO:0046872">
    <property type="term" value="F:metal ion binding"/>
    <property type="evidence" value="ECO:0007669"/>
    <property type="project" value="UniProtKB-KW"/>
</dbReference>
<evidence type="ECO:0000256" key="2">
    <source>
        <dbReference type="ARBA" id="ARBA00022485"/>
    </source>
</evidence>
<evidence type="ECO:0000256" key="4">
    <source>
        <dbReference type="ARBA" id="ARBA00022763"/>
    </source>
</evidence>
<dbReference type="SMART" id="SM00478">
    <property type="entry name" value="ENDO3c"/>
    <property type="match status" value="1"/>
</dbReference>
<dbReference type="Proteomes" id="UP000274756">
    <property type="component" value="Unassembled WGS sequence"/>
</dbReference>
<sequence>MKRRNFETIVAENDSEPREKKADITQSNNLDWRECLEKIAQMRLEGDAPVDTKGCHMLADKTADPQVFRFQILLALMLSSQTKDEITAAAMHRLKDYGCTVENIRKLSGLELQKLLIPVGFYRRKAEYIKKVAEILVEKYGGDIPNTVDGLCSLPGVGPKMAYLAMQCAWDIDAGIGVDTHVHRISNRLGLVRTKTPENTRTDLEDLIPHSEWRRVNKLFVGFGQQICLPVLPKCSECLLKDKCPTIGVKKAR</sequence>
<dbReference type="HAMAP" id="MF_03183">
    <property type="entry name" value="Endonuclease_III_Nth"/>
    <property type="match status" value="1"/>
</dbReference>
<evidence type="ECO:0000313" key="15">
    <source>
        <dbReference type="Proteomes" id="UP000038040"/>
    </source>
</evidence>
<dbReference type="GO" id="GO:0003677">
    <property type="term" value="F:DNA binding"/>
    <property type="evidence" value="ECO:0007669"/>
    <property type="project" value="UniProtKB-UniRule"/>
</dbReference>
<keyword evidence="7" id="KW-0411">Iron-sulfur</keyword>
<evidence type="ECO:0000256" key="6">
    <source>
        <dbReference type="ARBA" id="ARBA00023004"/>
    </source>
</evidence>